<comment type="catalytic activity">
    <reaction evidence="12">
        <text>a 1,2-diacyl-sn-glycero-3-phospho-L-serine + H(+) = a 1,2-diacyl-sn-glycero-3-phosphoethanolamine + CO2</text>
        <dbReference type="Rhea" id="RHEA:20828"/>
        <dbReference type="ChEBI" id="CHEBI:15378"/>
        <dbReference type="ChEBI" id="CHEBI:16526"/>
        <dbReference type="ChEBI" id="CHEBI:57262"/>
        <dbReference type="ChEBI" id="CHEBI:64612"/>
        <dbReference type="EC" id="4.1.1.65"/>
    </reaction>
</comment>
<dbReference type="InterPro" id="IPR033177">
    <property type="entry name" value="PSD-B"/>
</dbReference>
<dbReference type="InterPro" id="IPR033178">
    <property type="entry name" value="PSD_type1_pro"/>
</dbReference>
<evidence type="ECO:0000313" key="14">
    <source>
        <dbReference type="Proteomes" id="UP000265916"/>
    </source>
</evidence>
<protein>
    <recommendedName>
        <fullName evidence="12">Phosphatidylserine decarboxylase proenzyme</fullName>
        <ecNumber evidence="12">4.1.1.65</ecNumber>
    </recommendedName>
    <component>
        <recommendedName>
            <fullName evidence="12">Phosphatidylserine decarboxylase alpha chain</fullName>
        </recommendedName>
    </component>
    <component>
        <recommendedName>
            <fullName evidence="12">Phosphatidylserine decarboxylase beta chain</fullName>
        </recommendedName>
    </component>
</protein>
<evidence type="ECO:0000256" key="6">
    <source>
        <dbReference type="ARBA" id="ARBA00023136"/>
    </source>
</evidence>
<dbReference type="InterPro" id="IPR003817">
    <property type="entry name" value="PS_Dcarbxylase"/>
</dbReference>
<keyword evidence="11 12" id="KW-0670">Pyruvate</keyword>
<feature type="modified residue" description="Pyruvic acid (Ser); by autocatalysis" evidence="12">
    <location>
        <position position="249"/>
    </location>
</feature>
<evidence type="ECO:0000256" key="12">
    <source>
        <dbReference type="HAMAP-Rule" id="MF_00662"/>
    </source>
</evidence>
<sequence>MVMNLKIFIHKYLTPRHLLTKLVGKLASAKLGKVTTLAIKAFVKLNKVNLAEAKRPKAEDYSTFNEFFIRELPEDARPIGQAEFVSPADGKIAMIGQVNNGAMIQAKGHNFAVRELLGISSEEAEQYNGCTYVTVYLSPRDYHRVHMPCKATLKKSIFIPGDLYSVNENAFKNISNLYARNERLVCYFDTEYGPMIQVLVGATITGSIKTYWDNAIDAHHAVHFIEKRYADNEVVLEKGQLMGAFLMGSTTINIFPKQLQLTDNVVIGEKIKVNEDLGNIAV</sequence>
<reference evidence="13 14" key="1">
    <citation type="submission" date="2017-08" db="EMBL/GenBank/DDBJ databases">
        <title>Reclassification of Bisgaard taxon 37 and 44.</title>
        <authorList>
            <person name="Christensen H."/>
        </authorList>
    </citation>
    <scope>NUCLEOTIDE SEQUENCE [LARGE SCALE GENOMIC DNA]</scope>
    <source>
        <strain evidence="13 14">111</strain>
    </source>
</reference>
<keyword evidence="3 12" id="KW-0444">Lipid biosynthesis</keyword>
<dbReference type="OrthoDB" id="9802030at2"/>
<evidence type="ECO:0000256" key="3">
    <source>
        <dbReference type="ARBA" id="ARBA00022516"/>
    </source>
</evidence>
<feature type="chain" id="PRO_5023441666" description="Phosphatidylserine decarboxylase beta chain" evidence="12">
    <location>
        <begin position="1"/>
        <end position="248"/>
    </location>
</feature>
<keyword evidence="4 12" id="KW-0210">Decarboxylase</keyword>
<evidence type="ECO:0000256" key="8">
    <source>
        <dbReference type="ARBA" id="ARBA00023209"/>
    </source>
</evidence>
<keyword evidence="9 12" id="KW-0456">Lyase</keyword>
<feature type="active site" description="Charge relay system; for autoendoproteolytic cleavage activity" evidence="12">
    <location>
        <position position="249"/>
    </location>
</feature>
<keyword evidence="10 12" id="KW-1208">Phospholipid metabolism</keyword>
<evidence type="ECO:0000256" key="2">
    <source>
        <dbReference type="ARBA" id="ARBA00022475"/>
    </source>
</evidence>
<proteinExistence type="inferred from homology"/>
<comment type="function">
    <text evidence="12">Catalyzes the formation of phosphatidylethanolamine (PtdEtn) from phosphatidylserine (PtdSer).</text>
</comment>
<organism evidence="13 14">
    <name type="scientific">Psittacicella hinzii</name>
    <dbReference type="NCBI Taxonomy" id="2028575"/>
    <lineage>
        <taxon>Bacteria</taxon>
        <taxon>Pseudomonadati</taxon>
        <taxon>Pseudomonadota</taxon>
        <taxon>Gammaproteobacteria</taxon>
        <taxon>Pasteurellales</taxon>
        <taxon>Psittacicellaceae</taxon>
        <taxon>Psittacicella</taxon>
    </lineage>
</organism>
<keyword evidence="8 12" id="KW-0594">Phospholipid biosynthesis</keyword>
<dbReference type="EMBL" id="NRJG01000160">
    <property type="protein sequence ID" value="RIY34966.1"/>
    <property type="molecule type" value="Genomic_DNA"/>
</dbReference>
<keyword evidence="7 12" id="KW-0865">Zymogen</keyword>
<dbReference type="GO" id="GO:0006646">
    <property type="term" value="P:phosphatidylethanolamine biosynthetic process"/>
    <property type="evidence" value="ECO:0007669"/>
    <property type="project" value="UniProtKB-UniRule"/>
</dbReference>
<evidence type="ECO:0000256" key="7">
    <source>
        <dbReference type="ARBA" id="ARBA00023145"/>
    </source>
</evidence>
<dbReference type="Pfam" id="PF02666">
    <property type="entry name" value="PS_Dcarbxylase"/>
    <property type="match status" value="1"/>
</dbReference>
<keyword evidence="5 12" id="KW-0443">Lipid metabolism</keyword>
<dbReference type="GO" id="GO:0004609">
    <property type="term" value="F:phosphatidylserine decarboxylase activity"/>
    <property type="evidence" value="ECO:0007669"/>
    <property type="project" value="UniProtKB-UniRule"/>
</dbReference>
<name>A0A3A1YC65_9GAMM</name>
<evidence type="ECO:0000256" key="10">
    <source>
        <dbReference type="ARBA" id="ARBA00023264"/>
    </source>
</evidence>
<feature type="active site" description="Charge relay system; for autoendoproteolytic cleavage activity" evidence="12">
    <location>
        <position position="89"/>
    </location>
</feature>
<evidence type="ECO:0000256" key="11">
    <source>
        <dbReference type="ARBA" id="ARBA00023317"/>
    </source>
</evidence>
<comment type="subcellular location">
    <subcellularLocation>
        <location evidence="12">Cell membrane</location>
        <topology evidence="12">Peripheral membrane protein</topology>
    </subcellularLocation>
</comment>
<feature type="active site" description="Charge relay system; for autoendoproteolytic cleavage activity" evidence="12">
    <location>
        <position position="146"/>
    </location>
</feature>
<dbReference type="PANTHER" id="PTHR10067:SF6">
    <property type="entry name" value="PHOSPHATIDYLSERINE DECARBOXYLASE PROENZYME, MITOCHONDRIAL"/>
    <property type="match status" value="1"/>
</dbReference>
<gene>
    <name evidence="12 13" type="primary">psd</name>
    <name evidence="13" type="ORF">CKF58_07350</name>
</gene>
<feature type="chain" id="PRO_5023441668" description="Phosphatidylserine decarboxylase alpha chain" evidence="12">
    <location>
        <begin position="249"/>
        <end position="282"/>
    </location>
</feature>
<evidence type="ECO:0000256" key="4">
    <source>
        <dbReference type="ARBA" id="ARBA00022793"/>
    </source>
</evidence>
<comment type="PTM">
    <text evidence="12">Is synthesized initially as an inactive proenzyme. Formation of the active enzyme involves a self-maturation process in which the active site pyruvoyl group is generated from an internal serine residue via an autocatalytic post-translational modification. Two non-identical subunits are generated from the proenzyme in this reaction, and the pyruvate is formed at the N-terminus of the alpha chain, which is derived from the carboxyl end of the proenzyme. The autoendoproteolytic cleavage occurs by a canonical serine protease mechanism, in which the side chain hydroxyl group of the serine supplies its oxygen atom to form the C-terminus of the beta chain, while the remainder of the serine residue undergoes an oxidative deamination to produce ammonia and the pyruvoyl prosthetic group on the alpha chain. During this reaction, the Ser that is part of the protease active site of the proenzyme becomes the pyruvoyl prosthetic group, which constitutes an essential element of the active site of the mature decarboxylase.</text>
</comment>
<evidence type="ECO:0000313" key="13">
    <source>
        <dbReference type="EMBL" id="RIY34966.1"/>
    </source>
</evidence>
<comment type="cofactor">
    <cofactor evidence="12">
        <name>pyruvate</name>
        <dbReference type="ChEBI" id="CHEBI:15361"/>
    </cofactor>
    <text evidence="12">Binds 1 pyruvoyl group covalently per subunit.</text>
</comment>
<keyword evidence="2 12" id="KW-1003">Cell membrane</keyword>
<dbReference type="AlphaFoldDB" id="A0A3A1YC65"/>
<comment type="pathway">
    <text evidence="1">Lipid metabolism.</text>
</comment>
<evidence type="ECO:0000256" key="9">
    <source>
        <dbReference type="ARBA" id="ARBA00023239"/>
    </source>
</evidence>
<evidence type="ECO:0000256" key="1">
    <source>
        <dbReference type="ARBA" id="ARBA00005189"/>
    </source>
</evidence>
<dbReference type="Proteomes" id="UP000265916">
    <property type="component" value="Unassembled WGS sequence"/>
</dbReference>
<comment type="subunit">
    <text evidence="12">Heterodimer of a large membrane-associated beta subunit and a small pyruvoyl-containing alpha subunit.</text>
</comment>
<dbReference type="GO" id="GO:0005886">
    <property type="term" value="C:plasma membrane"/>
    <property type="evidence" value="ECO:0007669"/>
    <property type="project" value="UniProtKB-SubCell"/>
</dbReference>
<dbReference type="NCBIfam" id="TIGR00163">
    <property type="entry name" value="PS_decarb"/>
    <property type="match status" value="1"/>
</dbReference>
<dbReference type="UniPathway" id="UPA00558">
    <property type="reaction ID" value="UER00616"/>
</dbReference>
<evidence type="ECO:0000256" key="5">
    <source>
        <dbReference type="ARBA" id="ARBA00023098"/>
    </source>
</evidence>
<keyword evidence="14" id="KW-1185">Reference proteome</keyword>
<keyword evidence="6 12" id="KW-0472">Membrane</keyword>
<comment type="pathway">
    <text evidence="12">Phospholipid metabolism; phosphatidylethanolamine biosynthesis; phosphatidylethanolamine from CDP-diacylglycerol: step 2/2.</text>
</comment>
<dbReference type="EC" id="4.1.1.65" evidence="12"/>
<feature type="site" description="Cleavage (non-hydrolytic); by autocatalysis" evidence="12">
    <location>
        <begin position="248"/>
        <end position="249"/>
    </location>
</feature>
<accession>A0A3A1YC65</accession>
<feature type="active site" description="Schiff-base intermediate with substrate; via pyruvic acid; for decarboxylase activity" evidence="12">
    <location>
        <position position="249"/>
    </location>
</feature>
<comment type="caution">
    <text evidence="13">The sequence shown here is derived from an EMBL/GenBank/DDBJ whole genome shotgun (WGS) entry which is preliminary data.</text>
</comment>
<dbReference type="HAMAP" id="MF_00662">
    <property type="entry name" value="PS_decarb_PSD_B_type1"/>
    <property type="match status" value="1"/>
</dbReference>
<dbReference type="PANTHER" id="PTHR10067">
    <property type="entry name" value="PHOSPHATIDYLSERINE DECARBOXYLASE"/>
    <property type="match status" value="1"/>
</dbReference>
<comment type="similarity">
    <text evidence="12">Belongs to the phosphatidylserine decarboxylase family. PSD-B subfamily. Prokaryotic type I sub-subfamily.</text>
</comment>